<gene>
    <name evidence="1" type="ORF">EZV62_024516</name>
</gene>
<keyword evidence="2" id="KW-1185">Reference proteome</keyword>
<dbReference type="AlphaFoldDB" id="A0A5C7GVI4"/>
<dbReference type="PANTHER" id="PTHR46274:SF9">
    <property type="entry name" value="PHOSPHATIDYLGLYCEROPHOSPHATE PHOSPHATASE PTPMT1"/>
    <property type="match status" value="1"/>
</dbReference>
<sequence>MQGSLAQDLMCWNANKGKKERTGRLLEMHAHSREDVKLPLKSNSGQAHSIDHLVIPTRDYCLAPVFSDICQAVHFMHAPMLRIVSYYVQHKQMTPDEAYEHVRSIRPRVILAPAQWQAFHEYYLVRVKKAYKCSNISNQVLRAPWSKTSQDLVAFDDGSVVFVTESDLNGYDSSLVSKAVGTEIWADLSVVYRVAG</sequence>
<dbReference type="OrthoDB" id="273181at2759"/>
<evidence type="ECO:0000313" key="1">
    <source>
        <dbReference type="EMBL" id="TXG48641.1"/>
    </source>
</evidence>
<organism evidence="1 2">
    <name type="scientific">Acer yangbiense</name>
    <dbReference type="NCBI Taxonomy" id="1000413"/>
    <lineage>
        <taxon>Eukaryota</taxon>
        <taxon>Viridiplantae</taxon>
        <taxon>Streptophyta</taxon>
        <taxon>Embryophyta</taxon>
        <taxon>Tracheophyta</taxon>
        <taxon>Spermatophyta</taxon>
        <taxon>Magnoliopsida</taxon>
        <taxon>eudicotyledons</taxon>
        <taxon>Gunneridae</taxon>
        <taxon>Pentapetalae</taxon>
        <taxon>rosids</taxon>
        <taxon>malvids</taxon>
        <taxon>Sapindales</taxon>
        <taxon>Sapindaceae</taxon>
        <taxon>Hippocastanoideae</taxon>
        <taxon>Acereae</taxon>
        <taxon>Acer</taxon>
    </lineage>
</organism>
<reference evidence="2" key="1">
    <citation type="journal article" date="2019" name="Gigascience">
        <title>De novo genome assembly of the endangered Acer yangbiense, a plant species with extremely small populations endemic to Yunnan Province, China.</title>
        <authorList>
            <person name="Yang J."/>
            <person name="Wariss H.M."/>
            <person name="Tao L."/>
            <person name="Zhang R."/>
            <person name="Yun Q."/>
            <person name="Hollingsworth P."/>
            <person name="Dao Z."/>
            <person name="Luo G."/>
            <person name="Guo H."/>
            <person name="Ma Y."/>
            <person name="Sun W."/>
        </authorList>
    </citation>
    <scope>NUCLEOTIDE SEQUENCE [LARGE SCALE GENOMIC DNA]</scope>
    <source>
        <strain evidence="2">cv. Malutang</strain>
    </source>
</reference>
<protein>
    <submittedName>
        <fullName evidence="1">Uncharacterized protein</fullName>
    </submittedName>
</protein>
<evidence type="ECO:0000313" key="2">
    <source>
        <dbReference type="Proteomes" id="UP000323000"/>
    </source>
</evidence>
<name>A0A5C7GVI4_9ROSI</name>
<dbReference type="Proteomes" id="UP000323000">
    <property type="component" value="Chromosome 12"/>
</dbReference>
<dbReference type="EMBL" id="VAHF01000012">
    <property type="protein sequence ID" value="TXG48641.1"/>
    <property type="molecule type" value="Genomic_DNA"/>
</dbReference>
<dbReference type="Gene3D" id="3.90.190.10">
    <property type="entry name" value="Protein tyrosine phosphatase superfamily"/>
    <property type="match status" value="1"/>
</dbReference>
<proteinExistence type="predicted"/>
<dbReference type="InterPro" id="IPR029021">
    <property type="entry name" value="Prot-tyrosine_phosphatase-like"/>
</dbReference>
<dbReference type="SUPFAM" id="SSF52799">
    <property type="entry name" value="(Phosphotyrosine protein) phosphatases II"/>
    <property type="match status" value="1"/>
</dbReference>
<comment type="caution">
    <text evidence="1">The sequence shown here is derived from an EMBL/GenBank/DDBJ whole genome shotgun (WGS) entry which is preliminary data.</text>
</comment>
<accession>A0A5C7GVI4</accession>
<dbReference type="PANTHER" id="PTHR46274">
    <property type="entry name" value="PHOSPHATIDYLINOSITOL PHOSPHATASE"/>
    <property type="match status" value="1"/>
</dbReference>